<proteinExistence type="predicted"/>
<evidence type="ECO:0000313" key="2">
    <source>
        <dbReference type="Proteomes" id="UP000192042"/>
    </source>
</evidence>
<reference evidence="1 2" key="1">
    <citation type="submission" date="2017-03" db="EMBL/GenBank/DDBJ databases">
        <authorList>
            <person name="Afonso C.L."/>
            <person name="Miller P.J."/>
            <person name="Scott M.A."/>
            <person name="Spackman E."/>
            <person name="Goraichik I."/>
            <person name="Dimitrov K.M."/>
            <person name="Suarez D.L."/>
            <person name="Swayne D.E."/>
        </authorList>
    </citation>
    <scope>NUCLEOTIDE SEQUENCE [LARGE SCALE GENOMIC DNA]</scope>
    <source>
        <strain evidence="1">Genome sequencing of Nitrospira japonica strain NJ11</strain>
    </source>
</reference>
<accession>A0A1W1I461</accession>
<gene>
    <name evidence="1" type="ORF">NSJP_1593</name>
</gene>
<name>A0A1W1I461_9BACT</name>
<dbReference type="Proteomes" id="UP000192042">
    <property type="component" value="Chromosome I"/>
</dbReference>
<dbReference type="STRING" id="1325564.NSJP_1593"/>
<dbReference type="EMBL" id="LT828648">
    <property type="protein sequence ID" value="SLM47765.1"/>
    <property type="molecule type" value="Genomic_DNA"/>
</dbReference>
<dbReference type="KEGG" id="nja:NSJP_1593"/>
<sequence>MTALSVVGFSTHRLIFPRRAAPLRHKSPSFTIPTVFEPAFLSCPVTRPLPVSLCSDIFFKKSGVHARLALSLRVMNRDLRIDQMVVARSQPGGDVAIYGSPCIPEMVGAIMPLLLHWIGLSTVWFFWQL</sequence>
<evidence type="ECO:0000313" key="1">
    <source>
        <dbReference type="EMBL" id="SLM47765.1"/>
    </source>
</evidence>
<dbReference type="AlphaFoldDB" id="A0A1W1I461"/>
<protein>
    <submittedName>
        <fullName evidence="1">Uncharacterized protein</fullName>
    </submittedName>
</protein>
<keyword evidence="2" id="KW-1185">Reference proteome</keyword>
<organism evidence="1 2">
    <name type="scientific">Nitrospira japonica</name>
    <dbReference type="NCBI Taxonomy" id="1325564"/>
    <lineage>
        <taxon>Bacteria</taxon>
        <taxon>Pseudomonadati</taxon>
        <taxon>Nitrospirota</taxon>
        <taxon>Nitrospiria</taxon>
        <taxon>Nitrospirales</taxon>
        <taxon>Nitrospiraceae</taxon>
        <taxon>Nitrospira</taxon>
    </lineage>
</organism>